<reference evidence="3" key="2">
    <citation type="submission" date="2011-02" db="EMBL/GenBank/DDBJ databases">
        <authorList>
            <person name="MacLean D."/>
        </authorList>
    </citation>
    <scope>NUCLEOTIDE SEQUENCE</scope>
</reference>
<evidence type="ECO:0000256" key="1">
    <source>
        <dbReference type="SAM" id="MobiDB-lite"/>
    </source>
</evidence>
<accession>F0WJ81</accession>
<sequence>MVNSSEKMSNPLKPNNAMSFGRAAALAGGIGLAAWYIVYRRDTRAPPTDLNADVLNRDMGTTQQSRMPPPSSKRH</sequence>
<reference evidence="3" key="1">
    <citation type="journal article" date="2011" name="PLoS Biol.">
        <title>Gene gain and loss during evolution of obligate parasitism in the white rust pathogen of Arabidopsis thaliana.</title>
        <authorList>
            <person name="Kemen E."/>
            <person name="Gardiner A."/>
            <person name="Schultz-Larsen T."/>
            <person name="Kemen A.C."/>
            <person name="Balmuth A.L."/>
            <person name="Robert-Seilaniantz A."/>
            <person name="Bailey K."/>
            <person name="Holub E."/>
            <person name="Studholme D.J."/>
            <person name="Maclean D."/>
            <person name="Jones J.D."/>
        </authorList>
    </citation>
    <scope>NUCLEOTIDE SEQUENCE</scope>
</reference>
<protein>
    <submittedName>
        <fullName evidence="3">AlNc14C119G6613 protein</fullName>
    </submittedName>
</protein>
<keyword evidence="2" id="KW-1133">Transmembrane helix</keyword>
<proteinExistence type="predicted"/>
<dbReference type="HOGENOM" id="CLU_2473886_0_0_1"/>
<dbReference type="AlphaFoldDB" id="F0WJ81"/>
<feature type="region of interest" description="Disordered" evidence="1">
    <location>
        <begin position="46"/>
        <end position="75"/>
    </location>
</feature>
<feature type="transmembrane region" description="Helical" evidence="2">
    <location>
        <begin position="20"/>
        <end position="39"/>
    </location>
</feature>
<dbReference type="EMBL" id="FR824164">
    <property type="protein sequence ID" value="CCA21328.1"/>
    <property type="molecule type" value="Genomic_DNA"/>
</dbReference>
<evidence type="ECO:0000256" key="2">
    <source>
        <dbReference type="SAM" id="Phobius"/>
    </source>
</evidence>
<name>F0WJ81_9STRA</name>
<gene>
    <name evidence="3" type="primary">AlNc14C119G6613</name>
    <name evidence="3" type="ORF">ALNC14_074710</name>
</gene>
<evidence type="ECO:0000313" key="3">
    <source>
        <dbReference type="EMBL" id="CCA21328.1"/>
    </source>
</evidence>
<organism evidence="3">
    <name type="scientific">Albugo laibachii Nc14</name>
    <dbReference type="NCBI Taxonomy" id="890382"/>
    <lineage>
        <taxon>Eukaryota</taxon>
        <taxon>Sar</taxon>
        <taxon>Stramenopiles</taxon>
        <taxon>Oomycota</taxon>
        <taxon>Peronosporomycetes</taxon>
        <taxon>Albuginales</taxon>
        <taxon>Albuginaceae</taxon>
        <taxon>Albugo</taxon>
    </lineage>
</organism>
<keyword evidence="2" id="KW-0472">Membrane</keyword>
<keyword evidence="2" id="KW-0812">Transmembrane</keyword>